<name>A0AAD8V7I4_9PEZI</name>
<dbReference type="GeneID" id="85448806"/>
<keyword evidence="2" id="KW-1185">Reference proteome</keyword>
<organism evidence="1 2">
    <name type="scientific">Colletotrichum navitas</name>
    <dbReference type="NCBI Taxonomy" id="681940"/>
    <lineage>
        <taxon>Eukaryota</taxon>
        <taxon>Fungi</taxon>
        <taxon>Dikarya</taxon>
        <taxon>Ascomycota</taxon>
        <taxon>Pezizomycotina</taxon>
        <taxon>Sordariomycetes</taxon>
        <taxon>Hypocreomycetidae</taxon>
        <taxon>Glomerellales</taxon>
        <taxon>Glomerellaceae</taxon>
        <taxon>Colletotrichum</taxon>
        <taxon>Colletotrichum graminicola species complex</taxon>
    </lineage>
</organism>
<dbReference type="RefSeq" id="XP_060416325.1">
    <property type="nucleotide sequence ID" value="XM_060564566.1"/>
</dbReference>
<evidence type="ECO:0000313" key="1">
    <source>
        <dbReference type="EMBL" id="KAK1595278.1"/>
    </source>
</evidence>
<reference evidence="1" key="1">
    <citation type="submission" date="2021-06" db="EMBL/GenBank/DDBJ databases">
        <title>Comparative genomics, transcriptomics and evolutionary studies reveal genomic signatures of adaptation to plant cell wall in hemibiotrophic fungi.</title>
        <authorList>
            <consortium name="DOE Joint Genome Institute"/>
            <person name="Baroncelli R."/>
            <person name="Diaz J.F."/>
            <person name="Benocci T."/>
            <person name="Peng M."/>
            <person name="Battaglia E."/>
            <person name="Haridas S."/>
            <person name="Andreopoulos W."/>
            <person name="Labutti K."/>
            <person name="Pangilinan J."/>
            <person name="Floch G.L."/>
            <person name="Makela M.R."/>
            <person name="Henrissat B."/>
            <person name="Grigoriev I.V."/>
            <person name="Crouch J.A."/>
            <person name="De Vries R.P."/>
            <person name="Sukno S.A."/>
            <person name="Thon M.R."/>
        </authorList>
    </citation>
    <scope>NUCLEOTIDE SEQUENCE</scope>
    <source>
        <strain evidence="1">CBS 125086</strain>
    </source>
</reference>
<gene>
    <name evidence="1" type="ORF">LY79DRAFT_681522</name>
</gene>
<dbReference type="Proteomes" id="UP001230504">
    <property type="component" value="Unassembled WGS sequence"/>
</dbReference>
<dbReference type="AlphaFoldDB" id="A0AAD8V7I4"/>
<proteinExistence type="predicted"/>
<accession>A0AAD8V7I4</accession>
<dbReference type="EMBL" id="JAHLJV010000016">
    <property type="protein sequence ID" value="KAK1595278.1"/>
    <property type="molecule type" value="Genomic_DNA"/>
</dbReference>
<evidence type="ECO:0000313" key="2">
    <source>
        <dbReference type="Proteomes" id="UP001230504"/>
    </source>
</evidence>
<protein>
    <submittedName>
        <fullName evidence="1">Uncharacterized protein</fullName>
    </submittedName>
</protein>
<comment type="caution">
    <text evidence="1">The sequence shown here is derived from an EMBL/GenBank/DDBJ whole genome shotgun (WGS) entry which is preliminary data.</text>
</comment>
<sequence length="331" mass="38334">MVLTMDSWFALRMFNVPQRLGLSENAKVMLQALEDHKCRSLEEAEIGRMLRLSPGRRLSMIETIRKCTTMMAKKQEEVAVCVLVIQMCTEVLEIANRPPSNTQFPFMKLPREIRARVLGMIIDAGPKSCRLPPVKRSQQYHPCNCANPERRHVEFLTPKQWATYKILGKALREEFYPIFYERQTQYFTCCCDLLSQLQANRCLRDYLHKAEIHWCGPKSDKAFKELAKCPNLTELTIKLSKGTTAILNDREEKLQPLFPLNYRSRRITDSLGADELFAIRGVKVVDVQHVQSAQKLQLNDFERQGLHSALEVTVLHPRQCIHESFRPLPSY</sequence>